<evidence type="ECO:0000259" key="2">
    <source>
        <dbReference type="Pfam" id="PF21742"/>
    </source>
</evidence>
<reference evidence="3" key="1">
    <citation type="journal article" date="2014" name="Front. Microbiol.">
        <title>High frequency of phylogenetically diverse reductive dehalogenase-homologous genes in deep subseafloor sedimentary metagenomes.</title>
        <authorList>
            <person name="Kawai M."/>
            <person name="Futagami T."/>
            <person name="Toyoda A."/>
            <person name="Takaki Y."/>
            <person name="Nishi S."/>
            <person name="Hori S."/>
            <person name="Arai W."/>
            <person name="Tsubouchi T."/>
            <person name="Morono Y."/>
            <person name="Uchiyama I."/>
            <person name="Ito T."/>
            <person name="Fujiyama A."/>
            <person name="Inagaki F."/>
            <person name="Takami H."/>
        </authorList>
    </citation>
    <scope>NUCLEOTIDE SEQUENCE</scope>
    <source>
        <strain evidence="3">Expedition CK06-06</strain>
    </source>
</reference>
<evidence type="ECO:0000313" key="3">
    <source>
        <dbReference type="EMBL" id="GAI57363.1"/>
    </source>
</evidence>
<protein>
    <recommendedName>
        <fullName evidence="2">DUF6868 domain-containing protein</fullName>
    </recommendedName>
</protein>
<keyword evidence="1" id="KW-1133">Transmembrane helix</keyword>
<dbReference type="AlphaFoldDB" id="X1PND3"/>
<feature type="domain" description="DUF6868" evidence="2">
    <location>
        <begin position="1"/>
        <end position="79"/>
    </location>
</feature>
<dbReference type="InterPro" id="IPR049220">
    <property type="entry name" value="DUF6868"/>
</dbReference>
<dbReference type="EMBL" id="BARV01038124">
    <property type="protein sequence ID" value="GAI57363.1"/>
    <property type="molecule type" value="Genomic_DNA"/>
</dbReference>
<feature type="transmembrane region" description="Helical" evidence="1">
    <location>
        <begin position="52"/>
        <end position="79"/>
    </location>
</feature>
<keyword evidence="1" id="KW-0472">Membrane</keyword>
<evidence type="ECO:0000256" key="1">
    <source>
        <dbReference type="SAM" id="Phobius"/>
    </source>
</evidence>
<gene>
    <name evidence="3" type="ORF">S06H3_58820</name>
</gene>
<keyword evidence="1" id="KW-0812">Transmembrane</keyword>
<accession>X1PND3</accession>
<feature type="transmembrane region" description="Helical" evidence="1">
    <location>
        <begin position="9"/>
        <end position="32"/>
    </location>
</feature>
<dbReference type="Pfam" id="PF21742">
    <property type="entry name" value="DUF6868"/>
    <property type="match status" value="1"/>
</dbReference>
<proteinExistence type="predicted"/>
<name>X1PND3_9ZZZZ</name>
<organism evidence="3">
    <name type="scientific">marine sediment metagenome</name>
    <dbReference type="NCBI Taxonomy" id="412755"/>
    <lineage>
        <taxon>unclassified sequences</taxon>
        <taxon>metagenomes</taxon>
        <taxon>ecological metagenomes</taxon>
    </lineage>
</organism>
<comment type="caution">
    <text evidence="3">The sequence shown here is derived from an EMBL/GenBank/DDBJ whole genome shotgun (WGS) entry which is preliminary data.</text>
</comment>
<sequence>MDISTVRTIFMWCTIINVIILTGSSLVFMFAGDSIYPIHSRLFKVSRESFNTLFYSFIALYKILWIMFNLVPWLALLIIG</sequence>